<evidence type="ECO:0000256" key="1">
    <source>
        <dbReference type="ARBA" id="ARBA00023026"/>
    </source>
</evidence>
<keyword evidence="3" id="KW-1185">Reference proteome</keyword>
<organism evidence="2 3">
    <name type="scientific">Pseudomonas abietaniphila</name>
    <dbReference type="NCBI Taxonomy" id="89065"/>
    <lineage>
        <taxon>Bacteria</taxon>
        <taxon>Pseudomonadati</taxon>
        <taxon>Pseudomonadota</taxon>
        <taxon>Gammaproteobacteria</taxon>
        <taxon>Pseudomonadales</taxon>
        <taxon>Pseudomonadaceae</taxon>
        <taxon>Pseudomonas</taxon>
    </lineage>
</organism>
<dbReference type="Proteomes" id="UP000182894">
    <property type="component" value="Unassembled WGS sequence"/>
</dbReference>
<reference evidence="3" key="1">
    <citation type="submission" date="2016-10" db="EMBL/GenBank/DDBJ databases">
        <authorList>
            <person name="Varghese N."/>
            <person name="Submissions S."/>
        </authorList>
    </citation>
    <scope>NUCLEOTIDE SEQUENCE [LARGE SCALE GENOMIC DNA]</scope>
    <source>
        <strain evidence="3">ATCC 700689</strain>
    </source>
</reference>
<accession>A0A1G8JIJ3</accession>
<name>A0A1G8JIJ3_9PSED</name>
<evidence type="ECO:0000313" key="2">
    <source>
        <dbReference type="EMBL" id="SDI30460.1"/>
    </source>
</evidence>
<dbReference type="AlphaFoldDB" id="A0A1G8JIJ3"/>
<gene>
    <name evidence="2" type="ORF">SAMN05216605_11253</name>
</gene>
<keyword evidence="1" id="KW-0843">Virulence</keyword>
<dbReference type="Pfam" id="PF03538">
    <property type="entry name" value="VRP1"/>
    <property type="match status" value="1"/>
</dbReference>
<proteinExistence type="predicted"/>
<dbReference type="RefSeq" id="WP_074755512.1">
    <property type="nucleotide sequence ID" value="NZ_FNCO01000012.1"/>
</dbReference>
<protein>
    <submittedName>
        <fullName evidence="2">Virulence plasmid A protein</fullName>
    </submittedName>
</protein>
<dbReference type="STRING" id="89065.SAMN05216605_11253"/>
<sequence length="1188" mass="130300">MADTDKKSLIAKLLSDPDAGGVKKTKRTPKSAKVSFVEAMGELGYTSVFDIVRESKSTFVSKLAERTDADGDLAYDNAQCYAVQIARSWREHQVSSDRRQIATARTGIRSLVDVGPSFPNLFKENWDQFCKVGAIAAVDSPVAYLNSLYSFLLREIEDQGGSDAIPLSVRRPDIPSLMLDAQSTFTPVPMLKLVTEVLSKGIQEYLDAAGHPDKDTPVHELLKTKRHPFTFPYDFHHQQIMLGLSGKKQPTLGELSYRASQFLPVHFRDGIDTVDPDNSYGSSADNAPSNAQILLSGLSGEQQQLLTAPSLFTTFYLCQDDLKSTWRSSTCHLLVPWHCEKNYKGFVVPDQDGVADVDPQASSLQAGATGSNEISVNDTARNLIIDITIAYSAHDNVASSPQYINSLRYAADCLSLVVSTPQGAPQNACASFYVIFTAEAPIDGVAGRQHIASQSFTISTLEDSPDNDCVLTDEQRDYFYKHYGVTVNSCTTNGLVNVSTFLKSTDLTAAQLSALLALHEHRPRFSENVVQSNRWVHDFPYSMNYGACYVNGTGGWEVGSRPFVRTTMSDPSIGIEHESSPDGTVLQYLTNTSLNRFDRLQRMIRLQKWTGISFAELDTLIMAVIHSEGESNLAWELNRNTLRALGVYRYLSGRYTLEPEEFAAFVHFLSAFCIGDRPSMFDQIFNSPALFDTPLVLDGDAFSYNDPASQKTIAQLCAGLKIANTEDEIGLVMHDTALLLGPPDNENEPVEIELSRRQVVISSMYRQVRIARMFHLTVKESRSLITLLGGEACLKRIVTGVIRDVSSDEVSPDILDILMQMDWAVTWMNDTGANISALRKMIDLPDSAPVSQTLLGQLNEARKKLNDVLVTRVQVIGLSLPAAVFNDTGDPVDWWESIVCHPNCLSARGVVVTVPSEKFNDPMGYFVGVINALEVQNITFLNEMTQEGAWVQVTNELALLLTQKRAEQLKILEVLFQACSGISMDYAELAIRLSSNNTSGEELLGGYVVGAIDQPEIVLPLTGIELVLAWRVSGVAGCADMLQQLSISAAALRLFMAHPAWLFTTASSPLKLNLATYYLLDRYVHWARESGLGEDVLMAYFVAAGEAPAGDRNEMLAPLINWPASEISAVVPAGAETMAEVDWVRRVQAACAESGLSAASLLASTQLNKDSLSADWQAVAEAAMAANH</sequence>
<evidence type="ECO:0000313" key="3">
    <source>
        <dbReference type="Proteomes" id="UP000182894"/>
    </source>
</evidence>
<dbReference type="InterPro" id="IPR018003">
    <property type="entry name" value="Insecticidal_toxin/plasmid_vir"/>
</dbReference>
<dbReference type="OrthoDB" id="6749953at2"/>
<dbReference type="EMBL" id="FNCO01000012">
    <property type="protein sequence ID" value="SDI30460.1"/>
    <property type="molecule type" value="Genomic_DNA"/>
</dbReference>